<keyword evidence="2" id="KW-0472">Membrane</keyword>
<feature type="region of interest" description="Disordered" evidence="1">
    <location>
        <begin position="1"/>
        <end position="64"/>
    </location>
</feature>
<sequence>MASTTSNHSHRFLPPSPPNSLPTVHQRRQKSKESQEDPFWSLPTTPLPSPPSSESDPLHSQIPESEESLFTRSVINPVLFLSFLFSLCFVNWRDRVRRTRHNSKVLSYFWPTTWIAPEPYQDPSSSAWGRRDSVLSLNGSGGGHVEPEGVLKNAGRKEKGTGEEGKRWYLHRKIRKVSKLEIGDALEMRGRVIVGMVVGVVMMLVGVVVSLRWLVRLCWG</sequence>
<evidence type="ECO:0000313" key="3">
    <source>
        <dbReference type="EMBL" id="KAF2199822.1"/>
    </source>
</evidence>
<reference evidence="3" key="1">
    <citation type="journal article" date="2020" name="Stud. Mycol.">
        <title>101 Dothideomycetes genomes: a test case for predicting lifestyles and emergence of pathogens.</title>
        <authorList>
            <person name="Haridas S."/>
            <person name="Albert R."/>
            <person name="Binder M."/>
            <person name="Bloem J."/>
            <person name="Labutti K."/>
            <person name="Salamov A."/>
            <person name="Andreopoulos B."/>
            <person name="Baker S."/>
            <person name="Barry K."/>
            <person name="Bills G."/>
            <person name="Bluhm B."/>
            <person name="Cannon C."/>
            <person name="Castanera R."/>
            <person name="Culley D."/>
            <person name="Daum C."/>
            <person name="Ezra D."/>
            <person name="Gonzalez J."/>
            <person name="Henrissat B."/>
            <person name="Kuo A."/>
            <person name="Liang C."/>
            <person name="Lipzen A."/>
            <person name="Lutzoni F."/>
            <person name="Magnuson J."/>
            <person name="Mondo S."/>
            <person name="Nolan M."/>
            <person name="Ohm R."/>
            <person name="Pangilinan J."/>
            <person name="Park H.-J."/>
            <person name="Ramirez L."/>
            <person name="Alfaro M."/>
            <person name="Sun H."/>
            <person name="Tritt A."/>
            <person name="Yoshinaga Y."/>
            <person name="Zwiers L.-H."/>
            <person name="Turgeon B."/>
            <person name="Goodwin S."/>
            <person name="Spatafora J."/>
            <person name="Crous P."/>
            <person name="Grigoriev I."/>
        </authorList>
    </citation>
    <scope>NUCLEOTIDE SEQUENCE</scope>
    <source>
        <strain evidence="3">ATCC 74209</strain>
    </source>
</reference>
<name>A0A9P4MRD0_9PLEO</name>
<protein>
    <submittedName>
        <fullName evidence="3">Uncharacterized protein</fullName>
    </submittedName>
</protein>
<dbReference type="AlphaFoldDB" id="A0A9P4MRD0"/>
<dbReference type="Proteomes" id="UP000799536">
    <property type="component" value="Unassembled WGS sequence"/>
</dbReference>
<evidence type="ECO:0000256" key="1">
    <source>
        <dbReference type="SAM" id="MobiDB-lite"/>
    </source>
</evidence>
<feature type="transmembrane region" description="Helical" evidence="2">
    <location>
        <begin position="74"/>
        <end position="92"/>
    </location>
</feature>
<dbReference type="OrthoDB" id="4156595at2759"/>
<feature type="transmembrane region" description="Helical" evidence="2">
    <location>
        <begin position="192"/>
        <end position="215"/>
    </location>
</feature>
<evidence type="ECO:0000313" key="4">
    <source>
        <dbReference type="Proteomes" id="UP000799536"/>
    </source>
</evidence>
<evidence type="ECO:0000256" key="2">
    <source>
        <dbReference type="SAM" id="Phobius"/>
    </source>
</evidence>
<comment type="caution">
    <text evidence="3">The sequence shown here is derived from an EMBL/GenBank/DDBJ whole genome shotgun (WGS) entry which is preliminary data.</text>
</comment>
<keyword evidence="4" id="KW-1185">Reference proteome</keyword>
<proteinExistence type="predicted"/>
<keyword evidence="2" id="KW-1133">Transmembrane helix</keyword>
<dbReference type="EMBL" id="ML994054">
    <property type="protein sequence ID" value="KAF2199822.1"/>
    <property type="molecule type" value="Genomic_DNA"/>
</dbReference>
<keyword evidence="2" id="KW-0812">Transmembrane</keyword>
<organism evidence="3 4">
    <name type="scientific">Delitschia confertaspora ATCC 74209</name>
    <dbReference type="NCBI Taxonomy" id="1513339"/>
    <lineage>
        <taxon>Eukaryota</taxon>
        <taxon>Fungi</taxon>
        <taxon>Dikarya</taxon>
        <taxon>Ascomycota</taxon>
        <taxon>Pezizomycotina</taxon>
        <taxon>Dothideomycetes</taxon>
        <taxon>Pleosporomycetidae</taxon>
        <taxon>Pleosporales</taxon>
        <taxon>Delitschiaceae</taxon>
        <taxon>Delitschia</taxon>
    </lineage>
</organism>
<gene>
    <name evidence="3" type="ORF">GQ43DRAFT_442149</name>
</gene>
<accession>A0A9P4MRD0</accession>